<evidence type="ECO:0000313" key="2">
    <source>
        <dbReference type="EMBL" id="KAJ7041839.1"/>
    </source>
</evidence>
<accession>A0AAD6T8L6</accession>
<proteinExistence type="predicted"/>
<feature type="compositionally biased region" description="Low complexity" evidence="1">
    <location>
        <begin position="462"/>
        <end position="478"/>
    </location>
</feature>
<feature type="compositionally biased region" description="Basic and acidic residues" evidence="1">
    <location>
        <begin position="408"/>
        <end position="418"/>
    </location>
</feature>
<feature type="compositionally biased region" description="Low complexity" evidence="1">
    <location>
        <begin position="392"/>
        <end position="401"/>
    </location>
</feature>
<feature type="region of interest" description="Disordered" evidence="1">
    <location>
        <begin position="1"/>
        <end position="66"/>
    </location>
</feature>
<organism evidence="2 3">
    <name type="scientific">Mycena alexandri</name>
    <dbReference type="NCBI Taxonomy" id="1745969"/>
    <lineage>
        <taxon>Eukaryota</taxon>
        <taxon>Fungi</taxon>
        <taxon>Dikarya</taxon>
        <taxon>Basidiomycota</taxon>
        <taxon>Agaricomycotina</taxon>
        <taxon>Agaricomycetes</taxon>
        <taxon>Agaricomycetidae</taxon>
        <taxon>Agaricales</taxon>
        <taxon>Marasmiineae</taxon>
        <taxon>Mycenaceae</taxon>
        <taxon>Mycena</taxon>
    </lineage>
</organism>
<comment type="caution">
    <text evidence="2">The sequence shown here is derived from an EMBL/GenBank/DDBJ whole genome shotgun (WGS) entry which is preliminary data.</text>
</comment>
<evidence type="ECO:0000313" key="3">
    <source>
        <dbReference type="Proteomes" id="UP001218188"/>
    </source>
</evidence>
<feature type="region of interest" description="Disordered" evidence="1">
    <location>
        <begin position="217"/>
        <end position="242"/>
    </location>
</feature>
<name>A0AAD6T8L6_9AGAR</name>
<feature type="region of interest" description="Disordered" evidence="1">
    <location>
        <begin position="382"/>
        <end position="443"/>
    </location>
</feature>
<keyword evidence="3" id="KW-1185">Reference proteome</keyword>
<gene>
    <name evidence="2" type="ORF">C8F04DRAFT_1078891</name>
</gene>
<feature type="region of interest" description="Disordered" evidence="1">
    <location>
        <begin position="303"/>
        <end position="347"/>
    </location>
</feature>
<evidence type="ECO:0000256" key="1">
    <source>
        <dbReference type="SAM" id="MobiDB-lite"/>
    </source>
</evidence>
<reference evidence="2" key="1">
    <citation type="submission" date="2023-03" db="EMBL/GenBank/DDBJ databases">
        <title>Massive genome expansion in bonnet fungi (Mycena s.s.) driven by repeated elements and novel gene families across ecological guilds.</title>
        <authorList>
            <consortium name="Lawrence Berkeley National Laboratory"/>
            <person name="Harder C.B."/>
            <person name="Miyauchi S."/>
            <person name="Viragh M."/>
            <person name="Kuo A."/>
            <person name="Thoen E."/>
            <person name="Andreopoulos B."/>
            <person name="Lu D."/>
            <person name="Skrede I."/>
            <person name="Drula E."/>
            <person name="Henrissat B."/>
            <person name="Morin E."/>
            <person name="Kohler A."/>
            <person name="Barry K."/>
            <person name="LaButti K."/>
            <person name="Morin E."/>
            <person name="Salamov A."/>
            <person name="Lipzen A."/>
            <person name="Mereny Z."/>
            <person name="Hegedus B."/>
            <person name="Baldrian P."/>
            <person name="Stursova M."/>
            <person name="Weitz H."/>
            <person name="Taylor A."/>
            <person name="Grigoriev I.V."/>
            <person name="Nagy L.G."/>
            <person name="Martin F."/>
            <person name="Kauserud H."/>
        </authorList>
    </citation>
    <scope>NUCLEOTIDE SEQUENCE</scope>
    <source>
        <strain evidence="2">CBHHK200</strain>
    </source>
</reference>
<dbReference type="Proteomes" id="UP001218188">
    <property type="component" value="Unassembled WGS sequence"/>
</dbReference>
<feature type="compositionally biased region" description="Low complexity" evidence="1">
    <location>
        <begin position="52"/>
        <end position="64"/>
    </location>
</feature>
<feature type="compositionally biased region" description="Pro residues" evidence="1">
    <location>
        <begin position="1"/>
        <end position="13"/>
    </location>
</feature>
<dbReference type="AlphaFoldDB" id="A0AAD6T8L6"/>
<sequence length="573" mass="58741">MHSPYAQPPPGSPFVPGSPFSHQQQHAASPFASSVSASPVPAHTQASPVHPTYTSESGTSTEGSNIATRRTAAASSLMLPPLTHMYKRSLSAPCGLRRVAPPLPSPPIMGMGMLQQQPQSPVMSMSRMDGADAAMVMSPVMSAMGTSAGGGMGMERVQEGVGVGPAYPNVSGYFVPAPAPVQQRHQHGQQQQQGYTPGHGHTHVRRDTISFPVFGGAGGRGYQHPQLHPHPTHTPPTPHKRARGGAYTYPPPYAHTPLPMPAGATGGSMDAGPGPAPSYGGGAQAGWWWDRTRGGEVSDVYAESQGQERVGSGEDDGWADGGVAFGEYVPGPPSPSPPASLASPSASASPYTAHATAVPVPIPIRVADALVLGTSAPGMVPGRQRADPYAQPLPLSPLSDSESAAGDSRFRFPPRADSDLGGGSGRGGFRFAPPQAHGQGAPISSFSTLSGWAGDFAVSPTSTTSFAQGSSSSGTTQGNAIAGGSGAGTPPPQTSGWYQPPGWENSVQGSSSAGAPHLSTGMAAAQDDDAWADADPGYASLKASAAAWPQSPMMQEWSNARGDVEMYDWGARR</sequence>
<protein>
    <submittedName>
        <fullName evidence="2">Uncharacterized protein</fullName>
    </submittedName>
</protein>
<dbReference type="EMBL" id="JARJCM010000015">
    <property type="protein sequence ID" value="KAJ7041839.1"/>
    <property type="molecule type" value="Genomic_DNA"/>
</dbReference>
<feature type="compositionally biased region" description="Low complexity" evidence="1">
    <location>
        <begin position="14"/>
        <end position="42"/>
    </location>
</feature>
<feature type="region of interest" description="Disordered" evidence="1">
    <location>
        <begin position="462"/>
        <end position="535"/>
    </location>
</feature>